<evidence type="ECO:0000256" key="4">
    <source>
        <dbReference type="ARBA" id="ARBA00022989"/>
    </source>
</evidence>
<feature type="transmembrane region" description="Helical" evidence="6">
    <location>
        <begin position="50"/>
        <end position="70"/>
    </location>
</feature>
<evidence type="ECO:0000256" key="3">
    <source>
        <dbReference type="ARBA" id="ARBA00022692"/>
    </source>
</evidence>
<evidence type="ECO:0000256" key="1">
    <source>
        <dbReference type="ARBA" id="ARBA00004651"/>
    </source>
</evidence>
<feature type="transmembrane region" description="Helical" evidence="6">
    <location>
        <begin position="12"/>
        <end position="34"/>
    </location>
</feature>
<accession>A0A939BQN0</accession>
<dbReference type="GO" id="GO:0005886">
    <property type="term" value="C:plasma membrane"/>
    <property type="evidence" value="ECO:0007669"/>
    <property type="project" value="UniProtKB-SubCell"/>
</dbReference>
<dbReference type="PROSITE" id="PS50850">
    <property type="entry name" value="MFS"/>
    <property type="match status" value="1"/>
</dbReference>
<dbReference type="InterPro" id="IPR024671">
    <property type="entry name" value="Atg22-like"/>
</dbReference>
<feature type="transmembrane region" description="Helical" evidence="6">
    <location>
        <begin position="106"/>
        <end position="126"/>
    </location>
</feature>
<dbReference type="CDD" id="cd17482">
    <property type="entry name" value="MFS_YxiO_like"/>
    <property type="match status" value="1"/>
</dbReference>
<name>A0A939BQN0_9FIRM</name>
<protein>
    <submittedName>
        <fullName evidence="8">UMF1 family MFS transporter</fullName>
    </submittedName>
</protein>
<dbReference type="PANTHER" id="PTHR23519">
    <property type="entry name" value="AUTOPHAGY-RELATED PROTEIN 22"/>
    <property type="match status" value="1"/>
</dbReference>
<evidence type="ECO:0000256" key="6">
    <source>
        <dbReference type="SAM" id="Phobius"/>
    </source>
</evidence>
<dbReference type="Pfam" id="PF11700">
    <property type="entry name" value="ATG22"/>
    <property type="match status" value="1"/>
</dbReference>
<proteinExistence type="predicted"/>
<dbReference type="EMBL" id="JAFBDQ010000005">
    <property type="protein sequence ID" value="MBM7556509.1"/>
    <property type="molecule type" value="Genomic_DNA"/>
</dbReference>
<feature type="transmembrane region" description="Helical" evidence="6">
    <location>
        <begin position="82"/>
        <end position="100"/>
    </location>
</feature>
<feature type="transmembrane region" description="Helical" evidence="6">
    <location>
        <begin position="391"/>
        <end position="412"/>
    </location>
</feature>
<keyword evidence="9" id="KW-1185">Reference proteome</keyword>
<evidence type="ECO:0000256" key="2">
    <source>
        <dbReference type="ARBA" id="ARBA00022448"/>
    </source>
</evidence>
<feature type="transmembrane region" description="Helical" evidence="6">
    <location>
        <begin position="177"/>
        <end position="201"/>
    </location>
</feature>
<dbReference type="PANTHER" id="PTHR23519:SF1">
    <property type="entry name" value="AUTOPHAGY-RELATED PROTEIN 22"/>
    <property type="match status" value="1"/>
</dbReference>
<dbReference type="InterPro" id="IPR020846">
    <property type="entry name" value="MFS_dom"/>
</dbReference>
<dbReference type="AlphaFoldDB" id="A0A939BQN0"/>
<feature type="transmembrane region" description="Helical" evidence="6">
    <location>
        <begin position="302"/>
        <end position="320"/>
    </location>
</feature>
<feature type="transmembrane region" description="Helical" evidence="6">
    <location>
        <begin position="272"/>
        <end position="290"/>
    </location>
</feature>
<keyword evidence="5 6" id="KW-0472">Membrane</keyword>
<evidence type="ECO:0000313" key="8">
    <source>
        <dbReference type="EMBL" id="MBM7556509.1"/>
    </source>
</evidence>
<organism evidence="8 9">
    <name type="scientific">Halanaerobacter jeridensis</name>
    <dbReference type="NCBI Taxonomy" id="706427"/>
    <lineage>
        <taxon>Bacteria</taxon>
        <taxon>Bacillati</taxon>
        <taxon>Bacillota</taxon>
        <taxon>Clostridia</taxon>
        <taxon>Halanaerobiales</taxon>
        <taxon>Halobacteroidaceae</taxon>
        <taxon>Halanaerobacter</taxon>
    </lineage>
</organism>
<dbReference type="Proteomes" id="UP000774000">
    <property type="component" value="Unassembled WGS sequence"/>
</dbReference>
<feature type="transmembrane region" description="Helical" evidence="6">
    <location>
        <begin position="147"/>
        <end position="165"/>
    </location>
</feature>
<evidence type="ECO:0000259" key="7">
    <source>
        <dbReference type="PROSITE" id="PS50850"/>
    </source>
</evidence>
<feature type="domain" description="Major facilitator superfamily (MFS) profile" evidence="7">
    <location>
        <begin position="8"/>
        <end position="415"/>
    </location>
</feature>
<dbReference type="RefSeq" id="WP_204701281.1">
    <property type="nucleotide sequence ID" value="NZ_JAFBDQ010000005.1"/>
</dbReference>
<reference evidence="8" key="1">
    <citation type="submission" date="2021-01" db="EMBL/GenBank/DDBJ databases">
        <title>Genomic Encyclopedia of Type Strains, Phase IV (KMG-IV): sequencing the most valuable type-strain genomes for metagenomic binning, comparative biology and taxonomic classification.</title>
        <authorList>
            <person name="Goeker M."/>
        </authorList>
    </citation>
    <scope>NUCLEOTIDE SEQUENCE</scope>
    <source>
        <strain evidence="8">DSM 23230</strain>
    </source>
</reference>
<keyword evidence="3 6" id="KW-0812">Transmembrane</keyword>
<evidence type="ECO:0000256" key="5">
    <source>
        <dbReference type="ARBA" id="ARBA00023136"/>
    </source>
</evidence>
<feature type="transmembrane region" description="Helical" evidence="6">
    <location>
        <begin position="326"/>
        <end position="348"/>
    </location>
</feature>
<dbReference type="SUPFAM" id="SSF103473">
    <property type="entry name" value="MFS general substrate transporter"/>
    <property type="match status" value="1"/>
</dbReference>
<sequence>MDNNKKEIYSWILYDWANSAFATTILAVVLPIFYKDFAAANLADTVATSYWGYTQTIAMLIVAILAPILGAMADYSGSQKSFFKVFVGLGVTGTALLFLIQQGNYLTASLFFIIANIGFAGGNIFYDSFLPVLVEDKKMDYVSGVGYSAGYFGGGVLLAINLVMISKPELFGISELLATKLSFVMVALWWLLFSLPAFYYLPDGIKKGPDLSSLEYVKTGFKQLKKTLKNISQYRELLKFLLAFWIYNDGIGTIIRMATIYGREIGIGRTDLIGAMLMTQFIGIPCALLFGKLGEKIGAKKGIIIALTVYLLITIRGYFLSTALDFWILAGLVGLVQGGAQALSRSLYGSMIPKDKTSEFYSFFGISSKFAAITGPFVFGLVGHLTHSSRLGVLAIAGFFLVGIIILTTVDIEKGRKTANK</sequence>
<dbReference type="InterPro" id="IPR036259">
    <property type="entry name" value="MFS_trans_sf"/>
</dbReference>
<evidence type="ECO:0000313" key="9">
    <source>
        <dbReference type="Proteomes" id="UP000774000"/>
    </source>
</evidence>
<dbReference type="GO" id="GO:0022857">
    <property type="term" value="F:transmembrane transporter activity"/>
    <property type="evidence" value="ECO:0007669"/>
    <property type="project" value="InterPro"/>
</dbReference>
<keyword evidence="2" id="KW-0813">Transport</keyword>
<comment type="subcellular location">
    <subcellularLocation>
        <location evidence="1">Cell membrane</location>
        <topology evidence="1">Multi-pass membrane protein</topology>
    </subcellularLocation>
</comment>
<dbReference type="Gene3D" id="1.20.1250.20">
    <property type="entry name" value="MFS general substrate transporter like domains"/>
    <property type="match status" value="1"/>
</dbReference>
<dbReference type="InterPro" id="IPR050495">
    <property type="entry name" value="ATG22/LtaA_families"/>
</dbReference>
<gene>
    <name evidence="8" type="ORF">JOC47_001352</name>
</gene>
<comment type="caution">
    <text evidence="8">The sequence shown here is derived from an EMBL/GenBank/DDBJ whole genome shotgun (WGS) entry which is preliminary data.</text>
</comment>
<feature type="transmembrane region" description="Helical" evidence="6">
    <location>
        <begin position="360"/>
        <end position="379"/>
    </location>
</feature>
<feature type="transmembrane region" description="Helical" evidence="6">
    <location>
        <begin position="237"/>
        <end position="260"/>
    </location>
</feature>
<keyword evidence="4 6" id="KW-1133">Transmembrane helix</keyword>